<feature type="compositionally biased region" description="Low complexity" evidence="1">
    <location>
        <begin position="149"/>
        <end position="160"/>
    </location>
</feature>
<keyword evidence="3" id="KW-1185">Reference proteome</keyword>
<feature type="compositionally biased region" description="Low complexity" evidence="1">
    <location>
        <begin position="91"/>
        <end position="109"/>
    </location>
</feature>
<sequence>MFIEVQDSGGFELIGFKMPKMEEDNNKTMRLPSAEQGAKQFGVGLKDVQGDHIVTMNKKEESNMFFPVILKVAEVYKALKEGDSHVTKQPSGVGSSSGAAGASASGSSEQGKEEGKSVRNWSLLKRSTWWKWGKGDEKDDERKSPGGDPPSHSEPSSEPEMVPCRYTVKVYPGAGQRFHDASETQSQIKTACMNPKLMIVFFRDQTGDKFLDVSTQTQCNLGCKVDKKPYFGWFQDDIKISFKGRGMECEGAELKDFFASAQKDEEGEFIKEITTITMGQDRSIANLESKGMVAQGMIANSGMRLEAHEGTTNSLGENSSRAEVEEIRGVKQIEGFNVHNRNFKEHLIYKFCIPTSTKTSNNPGRLLRYCDTFTPIIVGSWDVSKENASEAANYTFKVNWLRSFVVRAYFAKVVNGGVNGVCLDTLHAFWLWQAKRKNVEGNIDEEARGARA</sequence>
<feature type="compositionally biased region" description="Basic and acidic residues" evidence="1">
    <location>
        <begin position="134"/>
        <end position="145"/>
    </location>
</feature>
<accession>A0ABP0X9R2</accession>
<dbReference type="Proteomes" id="UP001497444">
    <property type="component" value="Chromosome 6"/>
</dbReference>
<dbReference type="EMBL" id="OZ020101">
    <property type="protein sequence ID" value="CAK9274317.1"/>
    <property type="molecule type" value="Genomic_DNA"/>
</dbReference>
<reference evidence="2" key="1">
    <citation type="submission" date="2024-02" db="EMBL/GenBank/DDBJ databases">
        <authorList>
            <consortium name="ELIXIR-Norway"/>
            <consortium name="Elixir Norway"/>
        </authorList>
    </citation>
    <scope>NUCLEOTIDE SEQUENCE</scope>
</reference>
<feature type="region of interest" description="Disordered" evidence="1">
    <location>
        <begin position="134"/>
        <end position="162"/>
    </location>
</feature>
<evidence type="ECO:0000313" key="3">
    <source>
        <dbReference type="Proteomes" id="UP001497444"/>
    </source>
</evidence>
<evidence type="ECO:0000256" key="1">
    <source>
        <dbReference type="SAM" id="MobiDB-lite"/>
    </source>
</evidence>
<evidence type="ECO:0000313" key="2">
    <source>
        <dbReference type="EMBL" id="CAK9274317.1"/>
    </source>
</evidence>
<proteinExistence type="predicted"/>
<gene>
    <name evidence="2" type="ORF">CSSPJE1EN1_LOCUS19795</name>
</gene>
<name>A0ABP0X9R2_9BRYO</name>
<organism evidence="2 3">
    <name type="scientific">Sphagnum jensenii</name>
    <dbReference type="NCBI Taxonomy" id="128206"/>
    <lineage>
        <taxon>Eukaryota</taxon>
        <taxon>Viridiplantae</taxon>
        <taxon>Streptophyta</taxon>
        <taxon>Embryophyta</taxon>
        <taxon>Bryophyta</taxon>
        <taxon>Sphagnophytina</taxon>
        <taxon>Sphagnopsida</taxon>
        <taxon>Sphagnales</taxon>
        <taxon>Sphagnaceae</taxon>
        <taxon>Sphagnum</taxon>
    </lineage>
</organism>
<feature type="region of interest" description="Disordered" evidence="1">
    <location>
        <begin position="84"/>
        <end position="118"/>
    </location>
</feature>
<protein>
    <submittedName>
        <fullName evidence="2">Uncharacterized protein</fullName>
    </submittedName>
</protein>